<feature type="coiled-coil region" evidence="1">
    <location>
        <begin position="184"/>
        <end position="212"/>
    </location>
</feature>
<evidence type="ECO:0000313" key="4">
    <source>
        <dbReference type="Proteomes" id="UP001295684"/>
    </source>
</evidence>
<reference evidence="3" key="1">
    <citation type="submission" date="2023-07" db="EMBL/GenBank/DDBJ databases">
        <authorList>
            <consortium name="AG Swart"/>
            <person name="Singh M."/>
            <person name="Singh A."/>
            <person name="Seah K."/>
            <person name="Emmerich C."/>
        </authorList>
    </citation>
    <scope>NUCLEOTIDE SEQUENCE</scope>
    <source>
        <strain evidence="3">DP1</strain>
    </source>
</reference>
<gene>
    <name evidence="3" type="ORF">ECRASSUSDP1_LOCUS25679</name>
</gene>
<proteinExistence type="predicted"/>
<feature type="region of interest" description="Disordered" evidence="2">
    <location>
        <begin position="44"/>
        <end position="68"/>
    </location>
</feature>
<dbReference type="EMBL" id="CAMPGE010026471">
    <property type="protein sequence ID" value="CAI2384158.1"/>
    <property type="molecule type" value="Genomic_DNA"/>
</dbReference>
<sequence>MWRFNRIRSVSINFSKSYVGLNNALGVKPVRWFLNKHAEAYNGLNESEEDSKENISSDSDQYESDPELNSKIEESFSHLGFGSGVWSNITEYDSTHEETSDAEQTSEYEDLEKFERNKTEHEKEEFVAKPEKTNHFADLLSQRIKEIETEQHDKFEDFQKPKQETVTPGIFDNISEEKVTEEPKQELEDVLEENSEEMEEEFEAMLQILEDQTIYSNKLAHEMFGDSETYLGPKGGDLQTTREDFARSNLDPHTEAGRLELKEYIESTIKDLDKYSTTRTDIGHLINYLMMIREVPDFVFQHIDENLLEVMNSPFASNVYTRALVNSQNPKMAKKYLKNLLDYILANEDNQPQTDAIGKLTLIITKYKLMLVTKSYRNNRAAFNAIKRQLIPSKSRKTHKNTTKVPQCQLDNVRNEIHASYTGERSMLISRLVNQIKHNKIVDKAFIQKTLDIISEFLPNLDLKCTFIVKNFLASFEQTHRAQYKSLFGPLKSHLASLSTAEELKTQKGTYLTPRILESMQENRQKYTLLKYMRSFKTVKMNNEDFKRGVVLLTHCFDRCLEDEQLAQELGYVVPLIADQFKPVRKIDQKRLDALIKRESEIFKAVDYDAQEEIDESKMDLKLKEIFRSIKD</sequence>
<dbReference type="AlphaFoldDB" id="A0AAD2D9A3"/>
<name>A0AAD2D9A3_EUPCR</name>
<dbReference type="Proteomes" id="UP001295684">
    <property type="component" value="Unassembled WGS sequence"/>
</dbReference>
<organism evidence="3 4">
    <name type="scientific">Euplotes crassus</name>
    <dbReference type="NCBI Taxonomy" id="5936"/>
    <lineage>
        <taxon>Eukaryota</taxon>
        <taxon>Sar</taxon>
        <taxon>Alveolata</taxon>
        <taxon>Ciliophora</taxon>
        <taxon>Intramacronucleata</taxon>
        <taxon>Spirotrichea</taxon>
        <taxon>Hypotrichia</taxon>
        <taxon>Euplotida</taxon>
        <taxon>Euplotidae</taxon>
        <taxon>Moneuplotes</taxon>
    </lineage>
</organism>
<keyword evidence="4" id="KW-1185">Reference proteome</keyword>
<accession>A0AAD2D9A3</accession>
<protein>
    <submittedName>
        <fullName evidence="3">Uncharacterized protein</fullName>
    </submittedName>
</protein>
<evidence type="ECO:0000256" key="2">
    <source>
        <dbReference type="SAM" id="MobiDB-lite"/>
    </source>
</evidence>
<evidence type="ECO:0000313" key="3">
    <source>
        <dbReference type="EMBL" id="CAI2384158.1"/>
    </source>
</evidence>
<comment type="caution">
    <text evidence="3">The sequence shown here is derived from an EMBL/GenBank/DDBJ whole genome shotgun (WGS) entry which is preliminary data.</text>
</comment>
<keyword evidence="1" id="KW-0175">Coiled coil</keyword>
<evidence type="ECO:0000256" key="1">
    <source>
        <dbReference type="SAM" id="Coils"/>
    </source>
</evidence>